<proteinExistence type="predicted"/>
<dbReference type="EMBL" id="VDGG01000019">
    <property type="protein sequence ID" value="TQR14643.1"/>
    <property type="molecule type" value="Genomic_DNA"/>
</dbReference>
<dbReference type="Proteomes" id="UP000318937">
    <property type="component" value="Unassembled WGS sequence"/>
</dbReference>
<dbReference type="InterPro" id="IPR012397">
    <property type="entry name" value="Pullulanase"/>
</dbReference>
<gene>
    <name evidence="1" type="ORF">FG383_10700</name>
</gene>
<protein>
    <submittedName>
        <fullName evidence="1">NERD domain-containing protein</fullName>
    </submittedName>
</protein>
<name>A0A544TAZ9_9BACI</name>
<accession>A0A544TAZ9</accession>
<dbReference type="AlphaFoldDB" id="A0A544TAZ9"/>
<evidence type="ECO:0000313" key="2">
    <source>
        <dbReference type="Proteomes" id="UP000318937"/>
    </source>
</evidence>
<dbReference type="OrthoDB" id="2433183at2"/>
<dbReference type="RefSeq" id="WP_142607400.1">
    <property type="nucleotide sequence ID" value="NZ_VDGG01000019.1"/>
</dbReference>
<evidence type="ECO:0000313" key="1">
    <source>
        <dbReference type="EMBL" id="TQR14643.1"/>
    </source>
</evidence>
<comment type="caution">
    <text evidence="1">The sequence shown here is derived from an EMBL/GenBank/DDBJ whole genome shotgun (WGS) entry which is preliminary data.</text>
</comment>
<keyword evidence="2" id="KW-1185">Reference proteome</keyword>
<reference evidence="1 2" key="1">
    <citation type="submission" date="2019-05" db="EMBL/GenBank/DDBJ databases">
        <title>Psychrobacillus vulpis sp. nov., a new species isolated from feces of a red fox that inhabits in The Tablas de Daimiel Natural Park, Albacete, Spain.</title>
        <authorList>
            <person name="Rodriguez M."/>
            <person name="Reina J.C."/>
            <person name="Bejar V."/>
            <person name="Llamas I."/>
        </authorList>
    </citation>
    <scope>NUCLEOTIDE SEQUENCE [LARGE SCALE GENOMIC DNA]</scope>
    <source>
        <strain evidence="1 2">NHI-2</strain>
    </source>
</reference>
<dbReference type="PIRSF" id="PIRSF012560">
    <property type="entry name" value="Pullulanase"/>
    <property type="match status" value="1"/>
</dbReference>
<organism evidence="1 2">
    <name type="scientific">Psychrobacillus soli</name>
    <dbReference type="NCBI Taxonomy" id="1543965"/>
    <lineage>
        <taxon>Bacteria</taxon>
        <taxon>Bacillati</taxon>
        <taxon>Bacillota</taxon>
        <taxon>Bacilli</taxon>
        <taxon>Bacillales</taxon>
        <taxon>Bacillaceae</taxon>
        <taxon>Psychrobacillus</taxon>
    </lineage>
</organism>
<sequence>MAQLVKLQDYVSRYEKDLARYPTQFVRLKKQQWERTKEAFEKGAFNNTWEETEEEVIEEPEKKSIFSKLFNRNKEESAVEETWENSEIEDIDNIPDEPIPLFFEPKIVYEPQTKEELKRMYLDQLFHFQLKWASSTLREKSYVDPKFMRDTLLRTFMQSLPDNYFLFYYPILKLKKAPIELDIMLVLPTEIVCIVMLEAQNLDAFIGSGDRFWLKKSGKEEKKVLSPMININRMESILLQVFKKEEIDLPIRKVILSRNGYIDYPGSSYNVQFIDSRTYAEWLLSLKNSLSPMKHMQFKAAQAILDLVQTTSYSRSSWDLDSEENDE</sequence>